<dbReference type="InterPro" id="IPR051807">
    <property type="entry name" value="Sec-metab_biosynth-assoc"/>
</dbReference>
<sequence>MHYLMFYDFAPDYLERRTPYRNEHLQHAWQAHARGELILGGPLADPTDRGVLLFECDSPDIPSRFADADPYVKRGVVTRYQVRPWTTVIGEDAFSPVKPNV</sequence>
<dbReference type="SUPFAM" id="SSF54909">
    <property type="entry name" value="Dimeric alpha+beta barrel"/>
    <property type="match status" value="1"/>
</dbReference>
<evidence type="ECO:0000313" key="3">
    <source>
        <dbReference type="EMBL" id="TYC61239.1"/>
    </source>
</evidence>
<comment type="similarity">
    <text evidence="1">Belongs to the YciI family.</text>
</comment>
<dbReference type="Proteomes" id="UP000389128">
    <property type="component" value="Unassembled WGS sequence"/>
</dbReference>
<dbReference type="OrthoDB" id="70894at2"/>
<reference evidence="3 4" key="1">
    <citation type="submission" date="2019-01" db="EMBL/GenBank/DDBJ databases">
        <title>Zoogloea oleivorans genome sequencing and assembly.</title>
        <authorList>
            <person name="Tancsics A."/>
            <person name="Farkas M."/>
            <person name="Kriszt B."/>
            <person name="Maroti G."/>
            <person name="Horvath B."/>
        </authorList>
    </citation>
    <scope>NUCLEOTIDE SEQUENCE [LARGE SCALE GENOMIC DNA]</scope>
    <source>
        <strain evidence="3 4">Buc</strain>
    </source>
</reference>
<evidence type="ECO:0000313" key="4">
    <source>
        <dbReference type="Proteomes" id="UP000389128"/>
    </source>
</evidence>
<gene>
    <name evidence="3" type="ORF">ETQ85_04045</name>
</gene>
<dbReference type="EMBL" id="SDKK01000003">
    <property type="protein sequence ID" value="TYC61239.1"/>
    <property type="molecule type" value="Genomic_DNA"/>
</dbReference>
<proteinExistence type="inferred from homology"/>
<dbReference type="Pfam" id="PF03795">
    <property type="entry name" value="YCII"/>
    <property type="match status" value="1"/>
</dbReference>
<dbReference type="AlphaFoldDB" id="A0A6C2D6L0"/>
<protein>
    <recommendedName>
        <fullName evidence="2">YCII-related domain-containing protein</fullName>
    </recommendedName>
</protein>
<dbReference type="PANTHER" id="PTHR33606">
    <property type="entry name" value="PROTEIN YCII"/>
    <property type="match status" value="1"/>
</dbReference>
<comment type="caution">
    <text evidence="3">The sequence shown here is derived from an EMBL/GenBank/DDBJ whole genome shotgun (WGS) entry which is preliminary data.</text>
</comment>
<dbReference type="NCBIfam" id="NF009508">
    <property type="entry name" value="PRK12866.1"/>
    <property type="match status" value="1"/>
</dbReference>
<evidence type="ECO:0000256" key="1">
    <source>
        <dbReference type="ARBA" id="ARBA00007689"/>
    </source>
</evidence>
<dbReference type="InterPro" id="IPR011008">
    <property type="entry name" value="Dimeric_a/b-barrel"/>
</dbReference>
<dbReference type="InterPro" id="IPR005545">
    <property type="entry name" value="YCII"/>
</dbReference>
<dbReference type="PANTHER" id="PTHR33606:SF3">
    <property type="entry name" value="PROTEIN YCII"/>
    <property type="match status" value="1"/>
</dbReference>
<organism evidence="3 4">
    <name type="scientific">Zoogloea oleivorans</name>
    <dbReference type="NCBI Taxonomy" id="1552750"/>
    <lineage>
        <taxon>Bacteria</taxon>
        <taxon>Pseudomonadati</taxon>
        <taxon>Pseudomonadota</taxon>
        <taxon>Betaproteobacteria</taxon>
        <taxon>Rhodocyclales</taxon>
        <taxon>Zoogloeaceae</taxon>
        <taxon>Zoogloea</taxon>
    </lineage>
</organism>
<evidence type="ECO:0000259" key="2">
    <source>
        <dbReference type="Pfam" id="PF03795"/>
    </source>
</evidence>
<accession>A0A6C2D6L0</accession>
<keyword evidence="4" id="KW-1185">Reference proteome</keyword>
<name>A0A6C2D6L0_9RHOO</name>
<dbReference type="Gene3D" id="3.30.70.1060">
    <property type="entry name" value="Dimeric alpha+beta barrel"/>
    <property type="match status" value="1"/>
</dbReference>
<feature type="domain" description="YCII-related" evidence="2">
    <location>
        <begin position="1"/>
        <end position="86"/>
    </location>
</feature>